<evidence type="ECO:0000256" key="8">
    <source>
        <dbReference type="SAM" id="MobiDB-lite"/>
    </source>
</evidence>
<dbReference type="RefSeq" id="WP_197088359.1">
    <property type="nucleotide sequence ID" value="NZ_CP046455.1"/>
</dbReference>
<protein>
    <submittedName>
        <fullName evidence="11">Na(+)/H(+) antiporter subunit D</fullName>
    </submittedName>
</protein>
<proteinExistence type="inferred from homology"/>
<dbReference type="Proteomes" id="UP000424462">
    <property type="component" value="Chromosome"/>
</dbReference>
<evidence type="ECO:0000256" key="9">
    <source>
        <dbReference type="SAM" id="Phobius"/>
    </source>
</evidence>
<evidence type="ECO:0000256" key="3">
    <source>
        <dbReference type="ARBA" id="ARBA00022475"/>
    </source>
</evidence>
<evidence type="ECO:0000256" key="2">
    <source>
        <dbReference type="ARBA" id="ARBA00005346"/>
    </source>
</evidence>
<reference evidence="11 12" key="1">
    <citation type="submission" date="2019-11" db="EMBL/GenBank/DDBJ databases">
        <title>Complete genome sequence of Corynebacterium kalinowskii 1959, a novel Corynebacterium species isolated from soil of a small paddock in Vilsendorf, Germany.</title>
        <authorList>
            <person name="Schaffert L."/>
            <person name="Ruwe M."/>
            <person name="Milse J."/>
            <person name="Hanuschka K."/>
            <person name="Ortseifen V."/>
            <person name="Droste J."/>
            <person name="Brandt D."/>
            <person name="Schlueter L."/>
            <person name="Kutter Y."/>
            <person name="Vinke S."/>
            <person name="Viehoefer P."/>
            <person name="Jacob L."/>
            <person name="Luebke N.-C."/>
            <person name="Schulte-Berndt E."/>
            <person name="Hain C."/>
            <person name="Linder M."/>
            <person name="Schmidt P."/>
            <person name="Wollenschlaeger L."/>
            <person name="Luttermann T."/>
            <person name="Thieme E."/>
            <person name="Hassa J."/>
            <person name="Haak M."/>
            <person name="Wittchen M."/>
            <person name="Mentz A."/>
            <person name="Persicke M."/>
            <person name="Busche T."/>
            <person name="Ruckert C."/>
        </authorList>
    </citation>
    <scope>NUCLEOTIDE SEQUENCE [LARGE SCALE GENOMIC DNA]</scope>
    <source>
        <strain evidence="11 12">2039</strain>
    </source>
</reference>
<feature type="compositionally biased region" description="Basic and acidic residues" evidence="8">
    <location>
        <begin position="542"/>
        <end position="561"/>
    </location>
</feature>
<keyword evidence="12" id="KW-1185">Reference proteome</keyword>
<feature type="transmembrane region" description="Helical" evidence="9">
    <location>
        <begin position="120"/>
        <end position="139"/>
    </location>
</feature>
<dbReference type="GO" id="GO:0042773">
    <property type="term" value="P:ATP synthesis coupled electron transport"/>
    <property type="evidence" value="ECO:0007669"/>
    <property type="project" value="InterPro"/>
</dbReference>
<evidence type="ECO:0000259" key="10">
    <source>
        <dbReference type="Pfam" id="PF00361"/>
    </source>
</evidence>
<name>A0A6B8W8S4_9CORY</name>
<dbReference type="AlphaFoldDB" id="A0A6B8W8S4"/>
<feature type="transmembrane region" description="Helical" evidence="9">
    <location>
        <begin position="88"/>
        <end position="108"/>
    </location>
</feature>
<feature type="transmembrane region" description="Helical" evidence="9">
    <location>
        <begin position="417"/>
        <end position="441"/>
    </location>
</feature>
<dbReference type="NCBIfam" id="NF009308">
    <property type="entry name" value="PRK12665.1"/>
    <property type="match status" value="1"/>
</dbReference>
<keyword evidence="5 9" id="KW-1133">Transmembrane helix</keyword>
<feature type="transmembrane region" description="Helical" evidence="9">
    <location>
        <begin position="12"/>
        <end position="33"/>
    </location>
</feature>
<feature type="transmembrane region" description="Helical" evidence="9">
    <location>
        <begin position="219"/>
        <end position="239"/>
    </location>
</feature>
<organism evidence="11 12">
    <name type="scientific">Corynebacterium occultum</name>
    <dbReference type="NCBI Taxonomy" id="2675219"/>
    <lineage>
        <taxon>Bacteria</taxon>
        <taxon>Bacillati</taxon>
        <taxon>Actinomycetota</taxon>
        <taxon>Actinomycetes</taxon>
        <taxon>Mycobacteriales</taxon>
        <taxon>Corynebacteriaceae</taxon>
        <taxon>Corynebacterium</taxon>
    </lineage>
</organism>
<feature type="transmembrane region" description="Helical" evidence="9">
    <location>
        <begin position="371"/>
        <end position="390"/>
    </location>
</feature>
<evidence type="ECO:0000313" key="12">
    <source>
        <dbReference type="Proteomes" id="UP000424462"/>
    </source>
</evidence>
<feature type="region of interest" description="Disordered" evidence="8">
    <location>
        <begin position="530"/>
        <end position="585"/>
    </location>
</feature>
<evidence type="ECO:0000256" key="1">
    <source>
        <dbReference type="ARBA" id="ARBA00004651"/>
    </source>
</evidence>
<evidence type="ECO:0000256" key="7">
    <source>
        <dbReference type="RuleBase" id="RU000320"/>
    </source>
</evidence>
<dbReference type="Pfam" id="PF00361">
    <property type="entry name" value="Proton_antipo_M"/>
    <property type="match status" value="1"/>
</dbReference>
<feature type="domain" description="NADH:quinone oxidoreductase/Mrp antiporter transmembrane" evidence="10">
    <location>
        <begin position="141"/>
        <end position="427"/>
    </location>
</feature>
<dbReference type="InterPro" id="IPR050586">
    <property type="entry name" value="CPA3_Na-H_Antiporter_D"/>
</dbReference>
<dbReference type="InterPro" id="IPR001750">
    <property type="entry name" value="ND/Mrp_TM"/>
</dbReference>
<keyword evidence="4 7" id="KW-0812">Transmembrane</keyword>
<dbReference type="PANTHER" id="PTHR42703:SF1">
    <property type="entry name" value="NA(+)_H(+) ANTIPORTER SUBUNIT D1"/>
    <property type="match status" value="1"/>
</dbReference>
<keyword evidence="3" id="KW-1003">Cell membrane</keyword>
<keyword evidence="6 9" id="KW-0472">Membrane</keyword>
<evidence type="ECO:0000256" key="6">
    <source>
        <dbReference type="ARBA" id="ARBA00023136"/>
    </source>
</evidence>
<feature type="transmembrane region" description="Helical" evidence="9">
    <location>
        <begin position="286"/>
        <end position="304"/>
    </location>
</feature>
<evidence type="ECO:0000256" key="4">
    <source>
        <dbReference type="ARBA" id="ARBA00022692"/>
    </source>
</evidence>
<dbReference type="GO" id="GO:0005886">
    <property type="term" value="C:plasma membrane"/>
    <property type="evidence" value="ECO:0007669"/>
    <property type="project" value="UniProtKB-SubCell"/>
</dbReference>
<dbReference type="EMBL" id="CP046455">
    <property type="protein sequence ID" value="QGU08357.1"/>
    <property type="molecule type" value="Genomic_DNA"/>
</dbReference>
<gene>
    <name evidence="11" type="primary">mrpD2</name>
    <name evidence="11" type="ORF">COCCU_12285</name>
</gene>
<comment type="subcellular location">
    <subcellularLocation>
        <location evidence="1">Cell membrane</location>
        <topology evidence="1">Multi-pass membrane protein</topology>
    </subcellularLocation>
    <subcellularLocation>
        <location evidence="7">Membrane</location>
        <topology evidence="7">Multi-pass membrane protein</topology>
    </subcellularLocation>
</comment>
<feature type="transmembrane region" description="Helical" evidence="9">
    <location>
        <begin position="311"/>
        <end position="332"/>
    </location>
</feature>
<dbReference type="GO" id="GO:0008137">
    <property type="term" value="F:NADH dehydrogenase (ubiquinone) activity"/>
    <property type="evidence" value="ECO:0007669"/>
    <property type="project" value="InterPro"/>
</dbReference>
<dbReference type="InterPro" id="IPR003918">
    <property type="entry name" value="NADH_UbQ_OxRdtase"/>
</dbReference>
<comment type="similarity">
    <text evidence="2">Belongs to the CPA3 antiporters (TC 2.A.63) subunit D family.</text>
</comment>
<feature type="transmembrane region" description="Helical" evidence="9">
    <location>
        <begin position="251"/>
        <end position="271"/>
    </location>
</feature>
<dbReference type="PRINTS" id="PR01437">
    <property type="entry name" value="NUOXDRDTASE4"/>
</dbReference>
<sequence length="585" mass="62369">MTDLNTFLLDLLPYMIPLPIVLPAIAAALALLLSRFPTLQRVVALVTLALVIIISATMVWVVDGAGIQTVQIGGWEAPVGITLVADRLSVLMLTVSALVLFCVMWYAISQGIRDGGKDEPVAVFMPTYLLLSMGVNLSFLSGDLFNLYVGFEVFLVASYVLLTLGGSPSRVRAGVGYVMVSMASSMIFLFGLAMVYASVGTMNLAQIGLRMEDVPSGTRAAIFSTLLVAFGIKAAVFPLDAWLPDSYPTAPSLVTAVFAGLLTKVGVYSIIRIRSVIFTDGSLDTLLMWVALATMLVGILGAMAQNDIKRLLSFTLVSHIGYMIFGIAIGSAQGLSGAIFYAIHHILVQTALFLVVGLIERQAGTSSLRRLGSLAYISPVLAILYFIPAINLGGIPPFSGFLGKIILLEAGANEGGWMAWVLIGGAVVTSLLTLYTMVLVWSKGFWRDRMDAPEGSVAMARPAPLADVTDEVKFTDRKDVGKMPFGMVGATAALVIASLSLTVGAGQLSGITDRAAESAQDVNIYRTAVLGGNMDNPTRNLEQNRLDDGRDDRQNREHELPKPPPVNETSTTDAPAAVAVNEEEQ</sequence>
<evidence type="ECO:0000256" key="5">
    <source>
        <dbReference type="ARBA" id="ARBA00022989"/>
    </source>
</evidence>
<feature type="transmembrane region" description="Helical" evidence="9">
    <location>
        <begin position="42"/>
        <end position="62"/>
    </location>
</feature>
<dbReference type="PANTHER" id="PTHR42703">
    <property type="entry name" value="NADH DEHYDROGENASE"/>
    <property type="match status" value="1"/>
</dbReference>
<feature type="transmembrane region" description="Helical" evidence="9">
    <location>
        <begin position="485"/>
        <end position="505"/>
    </location>
</feature>
<feature type="transmembrane region" description="Helical" evidence="9">
    <location>
        <begin position="145"/>
        <end position="164"/>
    </location>
</feature>
<dbReference type="KEGG" id="cok:COCCU_12285"/>
<feature type="transmembrane region" description="Helical" evidence="9">
    <location>
        <begin position="338"/>
        <end position="359"/>
    </location>
</feature>
<evidence type="ECO:0000313" key="11">
    <source>
        <dbReference type="EMBL" id="QGU08357.1"/>
    </source>
</evidence>
<feature type="transmembrane region" description="Helical" evidence="9">
    <location>
        <begin position="176"/>
        <end position="199"/>
    </location>
</feature>
<accession>A0A6B8W8S4</accession>